<evidence type="ECO:0000313" key="2">
    <source>
        <dbReference type="EMBL" id="PWU22837.1"/>
    </source>
</evidence>
<proteinExistence type="predicted"/>
<feature type="transmembrane region" description="Helical" evidence="1">
    <location>
        <begin position="45"/>
        <end position="64"/>
    </location>
</feature>
<keyword evidence="1" id="KW-1133">Transmembrane helix</keyword>
<sequence length="182" mass="20077">IPATLGNDVPHANRGLMGLPWMQLLAGVGFLSIIQWATQSRKISLPVVFGACIVVAAIGLIWHVDNDAQVYASSAALKDFQYGYKEAVEYARSQESAVSKIYFSDVYSQAYVFILFYKKINPIDYRGGALANYDITQHAFADARGQKNVLIIAPPSEVPSDMKIEKTILFPDGTVAFDIIRQ</sequence>
<dbReference type="AlphaFoldDB" id="A0A317JNS7"/>
<evidence type="ECO:0000256" key="1">
    <source>
        <dbReference type="SAM" id="Phobius"/>
    </source>
</evidence>
<comment type="caution">
    <text evidence="2">The sequence shown here is derived from an EMBL/GenBank/DDBJ whole genome shotgun (WGS) entry which is preliminary data.</text>
</comment>
<name>A0A317JNS7_9BACT</name>
<keyword evidence="1" id="KW-0812">Transmembrane</keyword>
<keyword evidence="1" id="KW-0472">Membrane</keyword>
<feature type="non-terminal residue" evidence="2">
    <location>
        <position position="1"/>
    </location>
</feature>
<reference evidence="2 3" key="1">
    <citation type="submission" date="2018-02" db="EMBL/GenBank/DDBJ databases">
        <title>Genomic Reconstructions from Amazon Rainforest and Pasture Soil Reveal Novel Insights into the Physiology of Candidate Phyla in Tropical Sites.</title>
        <authorList>
            <person name="Kroeger M.E."/>
            <person name="Delmont T."/>
            <person name="Eren A.M."/>
            <person name="Guo J."/>
            <person name="Meyer K.M."/>
            <person name="Khan K."/>
            <person name="Rodrigues J.L.M."/>
            <person name="Bohannan B.J.M."/>
            <person name="Tringe S."/>
            <person name="Borges C.D."/>
            <person name="Tiedje J."/>
            <person name="Tsai S.M."/>
            <person name="Nusslein K."/>
        </authorList>
    </citation>
    <scope>NUCLEOTIDE SEQUENCE [LARGE SCALE GENOMIC DNA]</scope>
    <source>
        <strain evidence="2">Amazon FNV 2010 28 9</strain>
    </source>
</reference>
<feature type="transmembrane region" description="Helical" evidence="1">
    <location>
        <begin position="20"/>
        <end position="38"/>
    </location>
</feature>
<dbReference type="Proteomes" id="UP000246104">
    <property type="component" value="Unassembled WGS sequence"/>
</dbReference>
<accession>A0A317JNS7</accession>
<gene>
    <name evidence="2" type="ORF">C5B42_04955</name>
</gene>
<evidence type="ECO:0000313" key="3">
    <source>
        <dbReference type="Proteomes" id="UP000246104"/>
    </source>
</evidence>
<protein>
    <submittedName>
        <fullName evidence="2">Uncharacterized protein</fullName>
    </submittedName>
</protein>
<dbReference type="EMBL" id="PSRQ01000054">
    <property type="protein sequence ID" value="PWU22837.1"/>
    <property type="molecule type" value="Genomic_DNA"/>
</dbReference>
<organism evidence="2 3">
    <name type="scientific">Candidatus Cerribacteria bacterium 'Amazon FNV 2010 28 9'</name>
    <dbReference type="NCBI Taxonomy" id="2081795"/>
    <lineage>
        <taxon>Bacteria</taxon>
        <taxon>Candidatus Cerribacteria</taxon>
    </lineage>
</organism>